<dbReference type="PANTHER" id="PTHR30336:SF4">
    <property type="entry name" value="ENVELOPE BIOGENESIS FACTOR ELYC"/>
    <property type="match status" value="1"/>
</dbReference>
<dbReference type="InterPro" id="IPR003848">
    <property type="entry name" value="DUF218"/>
</dbReference>
<evidence type="ECO:0000313" key="3">
    <source>
        <dbReference type="EMBL" id="GKX30868.1"/>
    </source>
</evidence>
<accession>A0A9W5YGQ4</accession>
<dbReference type="Pfam" id="PF02698">
    <property type="entry name" value="DUF218"/>
    <property type="match status" value="1"/>
</dbReference>
<feature type="transmembrane region" description="Helical" evidence="1">
    <location>
        <begin position="31"/>
        <end position="49"/>
    </location>
</feature>
<proteinExistence type="predicted"/>
<dbReference type="Proteomes" id="UP001144256">
    <property type="component" value="Unassembled WGS sequence"/>
</dbReference>
<feature type="transmembrane region" description="Helical" evidence="1">
    <location>
        <begin position="61"/>
        <end position="81"/>
    </location>
</feature>
<dbReference type="GO" id="GO:0005886">
    <property type="term" value="C:plasma membrane"/>
    <property type="evidence" value="ECO:0007669"/>
    <property type="project" value="TreeGrafter"/>
</dbReference>
<dbReference type="InterPro" id="IPR014729">
    <property type="entry name" value="Rossmann-like_a/b/a_fold"/>
</dbReference>
<dbReference type="InterPro" id="IPR051599">
    <property type="entry name" value="Cell_Envelope_Assoc"/>
</dbReference>
<dbReference type="CDD" id="cd06259">
    <property type="entry name" value="YdcF-like"/>
    <property type="match status" value="1"/>
</dbReference>
<evidence type="ECO:0000313" key="4">
    <source>
        <dbReference type="Proteomes" id="UP001144256"/>
    </source>
</evidence>
<keyword evidence="1" id="KW-1133">Transmembrane helix</keyword>
<feature type="transmembrane region" description="Helical" evidence="1">
    <location>
        <begin position="6"/>
        <end position="24"/>
    </location>
</feature>
<evidence type="ECO:0000259" key="2">
    <source>
        <dbReference type="Pfam" id="PF02698"/>
    </source>
</evidence>
<keyword evidence="1" id="KW-0472">Membrane</keyword>
<dbReference type="RefSeq" id="WP_281817404.1">
    <property type="nucleotide sequence ID" value="NZ_BRLB01000012.1"/>
</dbReference>
<keyword evidence="4" id="KW-1185">Reference proteome</keyword>
<name>A0A9W5YGQ4_9FIRM</name>
<dbReference type="EMBL" id="BRLB01000012">
    <property type="protein sequence ID" value="GKX30868.1"/>
    <property type="molecule type" value="Genomic_DNA"/>
</dbReference>
<feature type="domain" description="DUF218" evidence="2">
    <location>
        <begin position="99"/>
        <end position="229"/>
    </location>
</feature>
<evidence type="ECO:0000256" key="1">
    <source>
        <dbReference type="SAM" id="Phobius"/>
    </source>
</evidence>
<gene>
    <name evidence="3" type="ORF">SH1V18_33480</name>
</gene>
<organism evidence="3 4">
    <name type="scientific">Vallitalea longa</name>
    <dbReference type="NCBI Taxonomy" id="2936439"/>
    <lineage>
        <taxon>Bacteria</taxon>
        <taxon>Bacillati</taxon>
        <taxon>Bacillota</taxon>
        <taxon>Clostridia</taxon>
        <taxon>Lachnospirales</taxon>
        <taxon>Vallitaleaceae</taxon>
        <taxon>Vallitalea</taxon>
    </lineage>
</organism>
<keyword evidence="1" id="KW-0812">Transmembrane</keyword>
<comment type="caution">
    <text evidence="3">The sequence shown here is derived from an EMBL/GenBank/DDBJ whole genome shotgun (WGS) entry which is preliminary data.</text>
</comment>
<dbReference type="Gene3D" id="3.40.50.620">
    <property type="entry name" value="HUPs"/>
    <property type="match status" value="1"/>
</dbReference>
<sequence>MGILAAFSLLLGCFSILYFLYLTAYNAGAGFSFFWILVCVICFILHFIFKNYDTVKLNVPKVIRVAVFLFIIILLVVFLIFESFIVRDSMRKESYEETDYAIVLGAAVRGTTVSLTLSNRLEAAYEYIKGNNCKVILSGGQGPSEDITEAEAMKRYLIDKGIDEDRLIKEDQSSSTQENLKYSFDIINNEKDNASITIITSNYHVYRAKKIAEKYFNDVQGVPAKTLLPIIPHYYVREFFAVIKDTVF</sequence>
<dbReference type="GO" id="GO:0000270">
    <property type="term" value="P:peptidoglycan metabolic process"/>
    <property type="evidence" value="ECO:0007669"/>
    <property type="project" value="TreeGrafter"/>
</dbReference>
<protein>
    <recommendedName>
        <fullName evidence="2">DUF218 domain-containing protein</fullName>
    </recommendedName>
</protein>
<dbReference type="PANTHER" id="PTHR30336">
    <property type="entry name" value="INNER MEMBRANE PROTEIN, PROBABLE PERMEASE"/>
    <property type="match status" value="1"/>
</dbReference>
<dbReference type="GO" id="GO:0043164">
    <property type="term" value="P:Gram-negative-bacterium-type cell wall biogenesis"/>
    <property type="evidence" value="ECO:0007669"/>
    <property type="project" value="TreeGrafter"/>
</dbReference>
<reference evidence="3" key="1">
    <citation type="submission" date="2022-06" db="EMBL/GenBank/DDBJ databases">
        <title>Vallitalea longa sp. nov., an anaerobic bacterium isolated from marine sediment.</title>
        <authorList>
            <person name="Hirano S."/>
            <person name="Terahara T."/>
            <person name="Mori K."/>
            <person name="Hamada M."/>
            <person name="Matsumoto R."/>
            <person name="Kobayashi T."/>
        </authorList>
    </citation>
    <scope>NUCLEOTIDE SEQUENCE</scope>
    <source>
        <strain evidence="3">SH18-1</strain>
    </source>
</reference>
<dbReference type="AlphaFoldDB" id="A0A9W5YGQ4"/>